<keyword evidence="1" id="KW-0812">Transmembrane</keyword>
<sequence>MYILQVTSIFFIPGCPGMIICTSTVQYLFYLFGADVFLPNKLHSGHKSPINLVKIKNIENILQFSGHLGSRNFFGIG</sequence>
<reference evidence="2 3" key="1">
    <citation type="submission" date="2018-05" db="EMBL/GenBank/DDBJ databases">
        <title>Draft genome of Methanospirillum stamsii Pt1.</title>
        <authorList>
            <person name="Dueholm M.S."/>
            <person name="Nielsen P.H."/>
            <person name="Bakmann L.F."/>
            <person name="Otzen D.E."/>
        </authorList>
    </citation>
    <scope>NUCLEOTIDE SEQUENCE [LARGE SCALE GENOMIC DNA]</scope>
    <source>
        <strain evidence="2 3">Pt1</strain>
    </source>
</reference>
<gene>
    <name evidence="2" type="ORF">DLD82_16330</name>
</gene>
<dbReference type="Proteomes" id="UP000245934">
    <property type="component" value="Unassembled WGS sequence"/>
</dbReference>
<evidence type="ECO:0000313" key="3">
    <source>
        <dbReference type="Proteomes" id="UP000245934"/>
    </source>
</evidence>
<accession>A0A2V2N4P4</accession>
<keyword evidence="1" id="KW-0472">Membrane</keyword>
<organism evidence="2 3">
    <name type="scientific">Methanospirillum stamsii</name>
    <dbReference type="NCBI Taxonomy" id="1277351"/>
    <lineage>
        <taxon>Archaea</taxon>
        <taxon>Methanobacteriati</taxon>
        <taxon>Methanobacteriota</taxon>
        <taxon>Stenosarchaea group</taxon>
        <taxon>Methanomicrobia</taxon>
        <taxon>Methanomicrobiales</taxon>
        <taxon>Methanospirillaceae</taxon>
        <taxon>Methanospirillum</taxon>
    </lineage>
</organism>
<comment type="caution">
    <text evidence="2">The sequence shown here is derived from an EMBL/GenBank/DDBJ whole genome shotgun (WGS) entry which is preliminary data.</text>
</comment>
<dbReference type="EMBL" id="QGMZ01000045">
    <property type="protein sequence ID" value="PWR70233.1"/>
    <property type="molecule type" value="Genomic_DNA"/>
</dbReference>
<keyword evidence="3" id="KW-1185">Reference proteome</keyword>
<evidence type="ECO:0000256" key="1">
    <source>
        <dbReference type="SAM" id="Phobius"/>
    </source>
</evidence>
<proteinExistence type="predicted"/>
<dbReference type="AlphaFoldDB" id="A0A2V2N4P4"/>
<protein>
    <submittedName>
        <fullName evidence="2">Uncharacterized protein</fullName>
    </submittedName>
</protein>
<keyword evidence="1" id="KW-1133">Transmembrane helix</keyword>
<name>A0A2V2N4P4_9EURY</name>
<evidence type="ECO:0000313" key="2">
    <source>
        <dbReference type="EMBL" id="PWR70233.1"/>
    </source>
</evidence>
<feature type="transmembrane region" description="Helical" evidence="1">
    <location>
        <begin position="6"/>
        <end position="32"/>
    </location>
</feature>